<gene>
    <name evidence="5" type="ORF">KP79_PYT20396</name>
</gene>
<dbReference type="Proteomes" id="UP000242188">
    <property type="component" value="Unassembled WGS sequence"/>
</dbReference>
<dbReference type="GO" id="GO:0016020">
    <property type="term" value="C:membrane"/>
    <property type="evidence" value="ECO:0007669"/>
    <property type="project" value="UniProtKB-SubCell"/>
</dbReference>
<evidence type="ECO:0000259" key="4">
    <source>
        <dbReference type="PROSITE" id="PS50850"/>
    </source>
</evidence>
<dbReference type="GO" id="GO:0008028">
    <property type="term" value="F:monocarboxylic acid transmembrane transporter activity"/>
    <property type="evidence" value="ECO:0007669"/>
    <property type="project" value="TreeGrafter"/>
</dbReference>
<feature type="transmembrane region" description="Helical" evidence="3">
    <location>
        <begin position="154"/>
        <end position="178"/>
    </location>
</feature>
<feature type="region of interest" description="Disordered" evidence="2">
    <location>
        <begin position="49"/>
        <end position="69"/>
    </location>
</feature>
<evidence type="ECO:0000313" key="5">
    <source>
        <dbReference type="EMBL" id="OWF49656.1"/>
    </source>
</evidence>
<evidence type="ECO:0000256" key="2">
    <source>
        <dbReference type="SAM" id="MobiDB-lite"/>
    </source>
</evidence>
<feature type="transmembrane region" description="Helical" evidence="3">
    <location>
        <begin position="211"/>
        <end position="231"/>
    </location>
</feature>
<dbReference type="Pfam" id="PF07690">
    <property type="entry name" value="MFS_1"/>
    <property type="match status" value="2"/>
</dbReference>
<dbReference type="InterPro" id="IPR020846">
    <property type="entry name" value="MFS_dom"/>
</dbReference>
<feature type="domain" description="Major facilitator superfamily (MFS) profile" evidence="4">
    <location>
        <begin position="453"/>
        <end position="665"/>
    </location>
</feature>
<dbReference type="EMBL" id="NEDP02003010">
    <property type="protein sequence ID" value="OWF49656.1"/>
    <property type="molecule type" value="Genomic_DNA"/>
</dbReference>
<keyword evidence="3" id="KW-0472">Membrane</keyword>
<dbReference type="PROSITE" id="PS50850">
    <property type="entry name" value="MFS"/>
    <property type="match status" value="1"/>
</dbReference>
<dbReference type="InterPro" id="IPR011701">
    <property type="entry name" value="MFS"/>
</dbReference>
<dbReference type="PANTHER" id="PTHR11360">
    <property type="entry name" value="MONOCARBOXYLATE TRANSPORTER"/>
    <property type="match status" value="1"/>
</dbReference>
<keyword evidence="3" id="KW-1133">Transmembrane helix</keyword>
<comment type="caution">
    <text evidence="5">The sequence shown here is derived from an EMBL/GenBank/DDBJ whole genome shotgun (WGS) entry which is preliminary data.</text>
</comment>
<feature type="transmembrane region" description="Helical" evidence="3">
    <location>
        <begin position="83"/>
        <end position="110"/>
    </location>
</feature>
<evidence type="ECO:0000256" key="1">
    <source>
        <dbReference type="ARBA" id="ARBA00004141"/>
    </source>
</evidence>
<dbReference type="Gene3D" id="1.20.1250.20">
    <property type="entry name" value="MFS general substrate transporter like domains"/>
    <property type="match status" value="2"/>
</dbReference>
<feature type="transmembrane region" description="Helical" evidence="3">
    <location>
        <begin position="243"/>
        <end position="261"/>
    </location>
</feature>
<keyword evidence="6" id="KW-1185">Reference proteome</keyword>
<comment type="subcellular location">
    <subcellularLocation>
        <location evidence="1">Membrane</location>
        <topology evidence="1">Multi-pass membrane protein</topology>
    </subcellularLocation>
</comment>
<feature type="transmembrane region" description="Helical" evidence="3">
    <location>
        <begin position="184"/>
        <end position="204"/>
    </location>
</feature>
<dbReference type="InterPro" id="IPR050327">
    <property type="entry name" value="Proton-linked_MCT"/>
</dbReference>
<feature type="transmembrane region" description="Helical" evidence="3">
    <location>
        <begin position="456"/>
        <end position="475"/>
    </location>
</feature>
<protein>
    <submittedName>
        <fullName evidence="5">Monocarboxylate transporter 9</fullName>
    </submittedName>
</protein>
<feature type="transmembrane region" description="Helical" evidence="3">
    <location>
        <begin position="519"/>
        <end position="539"/>
    </location>
</feature>
<evidence type="ECO:0000256" key="3">
    <source>
        <dbReference type="SAM" id="Phobius"/>
    </source>
</evidence>
<feature type="transmembrane region" description="Helical" evidence="3">
    <location>
        <begin position="612"/>
        <end position="633"/>
    </location>
</feature>
<feature type="transmembrane region" description="Helical" evidence="3">
    <location>
        <begin position="580"/>
        <end position="600"/>
    </location>
</feature>
<dbReference type="PANTHER" id="PTHR11360:SF306">
    <property type="entry name" value="RE01051P"/>
    <property type="match status" value="1"/>
</dbReference>
<organism evidence="5 6">
    <name type="scientific">Mizuhopecten yessoensis</name>
    <name type="common">Japanese scallop</name>
    <name type="synonym">Patinopecten yessoensis</name>
    <dbReference type="NCBI Taxonomy" id="6573"/>
    <lineage>
        <taxon>Eukaryota</taxon>
        <taxon>Metazoa</taxon>
        <taxon>Spiralia</taxon>
        <taxon>Lophotrochozoa</taxon>
        <taxon>Mollusca</taxon>
        <taxon>Bivalvia</taxon>
        <taxon>Autobranchia</taxon>
        <taxon>Pteriomorphia</taxon>
        <taxon>Pectinida</taxon>
        <taxon>Pectinoidea</taxon>
        <taxon>Pectinidae</taxon>
        <taxon>Mizuhopecten</taxon>
    </lineage>
</organism>
<feature type="transmembrane region" description="Helical" evidence="3">
    <location>
        <begin position="545"/>
        <end position="568"/>
    </location>
</feature>
<name>A0A210QLP9_MIZYE</name>
<feature type="transmembrane region" description="Helical" evidence="3">
    <location>
        <begin position="122"/>
        <end position="142"/>
    </location>
</feature>
<evidence type="ECO:0000313" key="6">
    <source>
        <dbReference type="Proteomes" id="UP000242188"/>
    </source>
</evidence>
<dbReference type="OrthoDB" id="6082669at2759"/>
<accession>A0A210QLP9</accession>
<proteinExistence type="predicted"/>
<dbReference type="SUPFAM" id="SSF103473">
    <property type="entry name" value="MFS general substrate transporter"/>
    <property type="match status" value="1"/>
</dbReference>
<feature type="transmembrane region" description="Helical" evidence="3">
    <location>
        <begin position="487"/>
        <end position="507"/>
    </location>
</feature>
<dbReference type="InterPro" id="IPR036259">
    <property type="entry name" value="MFS_trans_sf"/>
</dbReference>
<keyword evidence="3" id="KW-0812">Transmembrane</keyword>
<sequence length="665" mass="72424">MANTSTTINDGTDPVSIGNGNCKHLDKGDGASVNKSECHVLKDGRKQLKIDAETGQTPNSSKDTDRHRAKDTFHDGIPVDQGWAWMVLLGCTINMALIFGTLKAFGIYFVEFITVFEAEVSVTSLISGIQQATYSLFALPMLTAGMKYVTCRQASITGGFLAGTAYILGSRALNIYMLLATHGVLYGLALACVFPSSSYLVGLYFNRRRSLANAIVLAGAALGGLGLPPLYRFLLDTYGLRGALLITGGLLFHTMVSAMLMRPTDFYACKQHHSDVSSDALSSGLPQDKLHVKKHDNLLSSISHDNLLPKPNKFGSTLSQDRLHVLEKGKLGCSLSHDKLEVKQLGQMDIRYHKPEVSLLQPAPVLHHMKHNHFSHSNRFVSSSESIIQRLSRSAVIYSASKGDLVHMSVQDLAASNGKISCYKSIDTVDMVADIADEKPAGMFDFSVLKSSLMRLFLIVYMLGGASAGYVHVFIPPYARERQISNYQVALIVSATNACDFVGRVLGGVIVDRHILRSHTTVGITQLMAGLVILMSPIYQQFWSMLVFGMLDGLFAGSLFSLAPAVVVDFLGMEKYRSAMGILLVAQGVSLGTSAPVAGLLRDYTGTYTTSFYFIACSALTGALLILVVPVFLRRCKSRYQSRDAICEKETNIHLTVTENSERDV</sequence>
<reference evidence="5 6" key="1">
    <citation type="journal article" date="2017" name="Nat. Ecol. Evol.">
        <title>Scallop genome provides insights into evolution of bilaterian karyotype and development.</title>
        <authorList>
            <person name="Wang S."/>
            <person name="Zhang J."/>
            <person name="Jiao W."/>
            <person name="Li J."/>
            <person name="Xun X."/>
            <person name="Sun Y."/>
            <person name="Guo X."/>
            <person name="Huan P."/>
            <person name="Dong B."/>
            <person name="Zhang L."/>
            <person name="Hu X."/>
            <person name="Sun X."/>
            <person name="Wang J."/>
            <person name="Zhao C."/>
            <person name="Wang Y."/>
            <person name="Wang D."/>
            <person name="Huang X."/>
            <person name="Wang R."/>
            <person name="Lv J."/>
            <person name="Li Y."/>
            <person name="Zhang Z."/>
            <person name="Liu B."/>
            <person name="Lu W."/>
            <person name="Hui Y."/>
            <person name="Liang J."/>
            <person name="Zhou Z."/>
            <person name="Hou R."/>
            <person name="Li X."/>
            <person name="Liu Y."/>
            <person name="Li H."/>
            <person name="Ning X."/>
            <person name="Lin Y."/>
            <person name="Zhao L."/>
            <person name="Xing Q."/>
            <person name="Dou J."/>
            <person name="Li Y."/>
            <person name="Mao J."/>
            <person name="Guo H."/>
            <person name="Dou H."/>
            <person name="Li T."/>
            <person name="Mu C."/>
            <person name="Jiang W."/>
            <person name="Fu Q."/>
            <person name="Fu X."/>
            <person name="Miao Y."/>
            <person name="Liu J."/>
            <person name="Yu Q."/>
            <person name="Li R."/>
            <person name="Liao H."/>
            <person name="Li X."/>
            <person name="Kong Y."/>
            <person name="Jiang Z."/>
            <person name="Chourrout D."/>
            <person name="Li R."/>
            <person name="Bao Z."/>
        </authorList>
    </citation>
    <scope>NUCLEOTIDE SEQUENCE [LARGE SCALE GENOMIC DNA]</scope>
    <source>
        <strain evidence="5 6">PY_sf001</strain>
    </source>
</reference>
<dbReference type="AlphaFoldDB" id="A0A210QLP9"/>